<evidence type="ECO:0000313" key="2">
    <source>
        <dbReference type="Proteomes" id="UP000008022"/>
    </source>
</evidence>
<proteinExistence type="predicted"/>
<dbReference type="HOGENOM" id="CLU_2188206_0_0_1"/>
<dbReference type="Proteomes" id="UP000008022">
    <property type="component" value="Unassembled WGS sequence"/>
</dbReference>
<reference evidence="2" key="1">
    <citation type="submission" date="2013-06" db="EMBL/GenBank/DDBJ databases">
        <authorList>
            <person name="Zhao Q."/>
        </authorList>
    </citation>
    <scope>NUCLEOTIDE SEQUENCE</scope>
    <source>
        <strain evidence="2">cv. W1943</strain>
    </source>
</reference>
<organism evidence="1 2">
    <name type="scientific">Oryza rufipogon</name>
    <name type="common">Brownbeard rice</name>
    <name type="synonym">Asian wild rice</name>
    <dbReference type="NCBI Taxonomy" id="4529"/>
    <lineage>
        <taxon>Eukaryota</taxon>
        <taxon>Viridiplantae</taxon>
        <taxon>Streptophyta</taxon>
        <taxon>Embryophyta</taxon>
        <taxon>Tracheophyta</taxon>
        <taxon>Spermatophyta</taxon>
        <taxon>Magnoliopsida</taxon>
        <taxon>Liliopsida</taxon>
        <taxon>Poales</taxon>
        <taxon>Poaceae</taxon>
        <taxon>BOP clade</taxon>
        <taxon>Oryzoideae</taxon>
        <taxon>Oryzeae</taxon>
        <taxon>Oryzinae</taxon>
        <taxon>Oryza</taxon>
    </lineage>
</organism>
<dbReference type="Gramene" id="ORUFI07G05180.1">
    <property type="protein sequence ID" value="ORUFI07G05180.1"/>
    <property type="gene ID" value="ORUFI07G05180"/>
</dbReference>
<name>A0A0E0Q4W9_ORYRU</name>
<keyword evidence="2" id="KW-1185">Reference proteome</keyword>
<protein>
    <submittedName>
        <fullName evidence="1">Uncharacterized protein</fullName>
    </submittedName>
</protein>
<evidence type="ECO:0000313" key="1">
    <source>
        <dbReference type="EnsemblPlants" id="ORUFI07G05180.1"/>
    </source>
</evidence>
<dbReference type="EnsemblPlants" id="ORUFI07G05180.1">
    <property type="protein sequence ID" value="ORUFI07G05180.1"/>
    <property type="gene ID" value="ORUFI07G05180"/>
</dbReference>
<accession>A0A0E0Q4W9</accession>
<sequence>MWAKASDLYCEEADRDDDDGLAAILHDAWELPTRPVLRNVFRRLPRNTDFDGATFLSKPWLALAVDGHNVVADGRFHDIAFPHDRGARCVGSSRGWLVRGQGSRRRRRHRHHP</sequence>
<reference evidence="1" key="2">
    <citation type="submission" date="2015-06" db="UniProtKB">
        <authorList>
            <consortium name="EnsemblPlants"/>
        </authorList>
    </citation>
    <scope>IDENTIFICATION</scope>
</reference>
<dbReference type="AlphaFoldDB" id="A0A0E0Q4W9"/>